<evidence type="ECO:0000313" key="4">
    <source>
        <dbReference type="EMBL" id="SET00001.1"/>
    </source>
</evidence>
<feature type="transmembrane region" description="Helical" evidence="2">
    <location>
        <begin position="37"/>
        <end position="55"/>
    </location>
</feature>
<sequence length="698" mass="77034">MNHWMSILLSLSLSGVVLTLVLLALTRLLGRRLGRRWQYYVWGIVVLRLLLPIPGPGVLPAMPLPQVGTFGEQQKTVVEVETAAGVEKVAELEAAEKSMSAGILDKTGRPVPAGISDYTNSSVPAGIQDHNGQSMPTPPSPVPQSAAWPLADGVPDGGFIPAGIAAALSALLPGIWLAAAVAMFGKKLWNYRRALNLLRRNGNKTEAFREALSDACRDCRLKRLPQIWISPCVSSPAAVGLYQPMIAVPLDFSPDQAYYVFLHEATHIRRWDALYKWTVEIAVCVHWFNPVVRVLRKEIARACELSCDEAVIRRLDGEHKRIYGNVLLDTLRSHIAPSGAEMALPLSENAKWMKERLGEIMGFKRRSRGSALAAAAVSAVLAGAALLCGFAPPQNDGKAVNAVNVSGKEPEQRQEKKAAENTAVQQPEAGDGERTIIDDSEIKRRADQTSLQEKLIWKNEYIVALAWNVDPVQYGVKREIAGKTVCYGKKTVQYADDRAVTEAVRQAIEQETGKPKGIPPEELVLLLADGPFEGTADELALQFYREHNLLYFTAVIDEAGEDTWTSILGQSYEGGEMEYFAMVNDKKGGKMEVKKRELARRAARDGKTEFFAVLSSELTEEELGAYALEAYEGQNMEIFYMAATGLNSQQADLIAERAYEADRTEYIFAVIPRMSEEQRSALRERAKKNGRDELGYLF</sequence>
<evidence type="ECO:0000256" key="2">
    <source>
        <dbReference type="SAM" id="Phobius"/>
    </source>
</evidence>
<feature type="region of interest" description="Disordered" evidence="1">
    <location>
        <begin position="125"/>
        <end position="144"/>
    </location>
</feature>
<dbReference type="RefSeq" id="WP_139201119.1">
    <property type="nucleotide sequence ID" value="NZ_FOIM01000001.1"/>
</dbReference>
<organism evidence="4 5">
    <name type="scientific">Enterocloster lavalensis</name>
    <dbReference type="NCBI Taxonomy" id="460384"/>
    <lineage>
        <taxon>Bacteria</taxon>
        <taxon>Bacillati</taxon>
        <taxon>Bacillota</taxon>
        <taxon>Clostridia</taxon>
        <taxon>Lachnospirales</taxon>
        <taxon>Lachnospiraceae</taxon>
        <taxon>Enterocloster</taxon>
    </lineage>
</organism>
<dbReference type="AlphaFoldDB" id="A0A1I0B1Q0"/>
<keyword evidence="2" id="KW-0472">Membrane</keyword>
<evidence type="ECO:0000256" key="1">
    <source>
        <dbReference type="SAM" id="MobiDB-lite"/>
    </source>
</evidence>
<dbReference type="STRING" id="460384.SAMN05216313_101287"/>
<feature type="domain" description="Peptidase M56" evidence="3">
    <location>
        <begin position="172"/>
        <end position="357"/>
    </location>
</feature>
<dbReference type="Proteomes" id="UP000198508">
    <property type="component" value="Unassembled WGS sequence"/>
</dbReference>
<dbReference type="InterPro" id="IPR052173">
    <property type="entry name" value="Beta-lactam_resp_regulator"/>
</dbReference>
<keyword evidence="2" id="KW-1133">Transmembrane helix</keyword>
<dbReference type="EMBL" id="FOIM01000001">
    <property type="protein sequence ID" value="SET00001.1"/>
    <property type="molecule type" value="Genomic_DNA"/>
</dbReference>
<feature type="compositionally biased region" description="Basic and acidic residues" evidence="1">
    <location>
        <begin position="408"/>
        <end position="419"/>
    </location>
</feature>
<dbReference type="PANTHER" id="PTHR34978">
    <property type="entry name" value="POSSIBLE SENSOR-TRANSDUCER PROTEIN BLAR"/>
    <property type="match status" value="1"/>
</dbReference>
<gene>
    <name evidence="4" type="ORF">SAMN05216313_101287</name>
</gene>
<protein>
    <submittedName>
        <fullName evidence="4">Signal transducer regulating beta-lactamase production, contains metallopeptidase domain</fullName>
    </submittedName>
</protein>
<dbReference type="Pfam" id="PF05569">
    <property type="entry name" value="Peptidase_M56"/>
    <property type="match status" value="1"/>
</dbReference>
<evidence type="ECO:0000313" key="5">
    <source>
        <dbReference type="Proteomes" id="UP000198508"/>
    </source>
</evidence>
<accession>A0A1I0B1Q0</accession>
<dbReference type="PANTHER" id="PTHR34978:SF3">
    <property type="entry name" value="SLR0241 PROTEIN"/>
    <property type="match status" value="1"/>
</dbReference>
<feature type="transmembrane region" description="Helical" evidence="2">
    <location>
        <begin position="159"/>
        <end position="184"/>
    </location>
</feature>
<reference evidence="5" key="1">
    <citation type="submission" date="2016-10" db="EMBL/GenBank/DDBJ databases">
        <authorList>
            <person name="Varghese N."/>
            <person name="Submissions S."/>
        </authorList>
    </citation>
    <scope>NUCLEOTIDE SEQUENCE [LARGE SCALE GENOMIC DNA]</scope>
    <source>
        <strain evidence="5">NLAE-zl-G277</strain>
    </source>
</reference>
<feature type="transmembrane region" description="Helical" evidence="2">
    <location>
        <begin position="371"/>
        <end position="392"/>
    </location>
</feature>
<keyword evidence="2" id="KW-0812">Transmembrane</keyword>
<feature type="transmembrane region" description="Helical" evidence="2">
    <location>
        <begin position="6"/>
        <end position="25"/>
    </location>
</feature>
<evidence type="ECO:0000259" key="3">
    <source>
        <dbReference type="Pfam" id="PF05569"/>
    </source>
</evidence>
<feature type="compositionally biased region" description="Basic and acidic residues" evidence="1">
    <location>
        <begin position="431"/>
        <end position="441"/>
    </location>
</feature>
<proteinExistence type="predicted"/>
<name>A0A1I0B1Q0_9FIRM</name>
<dbReference type="GeneID" id="93278667"/>
<keyword evidence="5" id="KW-1185">Reference proteome</keyword>
<feature type="region of interest" description="Disordered" evidence="1">
    <location>
        <begin position="404"/>
        <end position="441"/>
    </location>
</feature>
<dbReference type="InterPro" id="IPR008756">
    <property type="entry name" value="Peptidase_M56"/>
</dbReference>
<dbReference type="CDD" id="cd07341">
    <property type="entry name" value="M56_BlaR1_MecR1_like"/>
    <property type="match status" value="1"/>
</dbReference>